<dbReference type="Pfam" id="PF00440">
    <property type="entry name" value="TetR_N"/>
    <property type="match status" value="1"/>
</dbReference>
<feature type="DNA-binding region" description="H-T-H motif" evidence="5">
    <location>
        <begin position="53"/>
        <end position="72"/>
    </location>
</feature>
<evidence type="ECO:0000256" key="4">
    <source>
        <dbReference type="ARBA" id="ARBA00023163"/>
    </source>
</evidence>
<dbReference type="InterPro" id="IPR004111">
    <property type="entry name" value="Repressor_TetR_C"/>
</dbReference>
<dbReference type="SUPFAM" id="SSF48498">
    <property type="entry name" value="Tetracyclin repressor-like, C-terminal domain"/>
    <property type="match status" value="1"/>
</dbReference>
<keyword evidence="2" id="KW-0805">Transcription regulation</keyword>
<accession>A0ABQ2HE54</accession>
<dbReference type="PANTHER" id="PTHR30055">
    <property type="entry name" value="HTH-TYPE TRANSCRIPTIONAL REGULATOR RUTR"/>
    <property type="match status" value="1"/>
</dbReference>
<evidence type="ECO:0000256" key="1">
    <source>
        <dbReference type="ARBA" id="ARBA00022491"/>
    </source>
</evidence>
<dbReference type="InterPro" id="IPR001647">
    <property type="entry name" value="HTH_TetR"/>
</dbReference>
<dbReference type="InterPro" id="IPR036271">
    <property type="entry name" value="Tet_transcr_reg_TetR-rel_C_sf"/>
</dbReference>
<dbReference type="PRINTS" id="PR00400">
    <property type="entry name" value="TETREPRESSOR"/>
</dbReference>
<dbReference type="InterPro" id="IPR050109">
    <property type="entry name" value="HTH-type_TetR-like_transc_reg"/>
</dbReference>
<dbReference type="SUPFAM" id="SSF46689">
    <property type="entry name" value="Homeodomain-like"/>
    <property type="match status" value="1"/>
</dbReference>
<evidence type="ECO:0000256" key="2">
    <source>
        <dbReference type="ARBA" id="ARBA00023015"/>
    </source>
</evidence>
<dbReference type="EMBL" id="BMNC01000001">
    <property type="protein sequence ID" value="GGM75956.1"/>
    <property type="molecule type" value="Genomic_DNA"/>
</dbReference>
<organism evidence="7 8">
    <name type="scientific">Lentzea pudingi</name>
    <dbReference type="NCBI Taxonomy" id="1789439"/>
    <lineage>
        <taxon>Bacteria</taxon>
        <taxon>Bacillati</taxon>
        <taxon>Actinomycetota</taxon>
        <taxon>Actinomycetes</taxon>
        <taxon>Pseudonocardiales</taxon>
        <taxon>Pseudonocardiaceae</taxon>
        <taxon>Lentzea</taxon>
    </lineage>
</organism>
<evidence type="ECO:0000256" key="5">
    <source>
        <dbReference type="PROSITE-ProRule" id="PRU00335"/>
    </source>
</evidence>
<evidence type="ECO:0000256" key="3">
    <source>
        <dbReference type="ARBA" id="ARBA00023125"/>
    </source>
</evidence>
<keyword evidence="3 5" id="KW-0238">DNA-binding</keyword>
<feature type="domain" description="HTH tetR-type" evidence="6">
    <location>
        <begin position="30"/>
        <end position="90"/>
    </location>
</feature>
<reference evidence="8" key="1">
    <citation type="journal article" date="2019" name="Int. J. Syst. Evol. Microbiol.">
        <title>The Global Catalogue of Microorganisms (GCM) 10K type strain sequencing project: providing services to taxonomists for standard genome sequencing and annotation.</title>
        <authorList>
            <consortium name="The Broad Institute Genomics Platform"/>
            <consortium name="The Broad Institute Genome Sequencing Center for Infectious Disease"/>
            <person name="Wu L."/>
            <person name="Ma J."/>
        </authorList>
    </citation>
    <scope>NUCLEOTIDE SEQUENCE [LARGE SCALE GENOMIC DNA]</scope>
    <source>
        <strain evidence="8">CGMCC 4.7319</strain>
    </source>
</reference>
<evidence type="ECO:0000313" key="7">
    <source>
        <dbReference type="EMBL" id="GGM75956.1"/>
    </source>
</evidence>
<name>A0ABQ2HE54_9PSEU</name>
<sequence>MIRLMNRRSREEWATQIAALEEPPPVRKEPITVGRIVSTALALVETEGFDALTMRRVAAALQTGPASLYAHVRNKADLDDLLIGTLSKNVVVPAPDAERWREQVLDVCGQLRDEFLRYPGIARAALNAPPANLDTLRITEGVLGLFLAGGVPVQAAVWAIDAVLLYVSAYTFESSLRGEMDGAEMLARLKMLPASRFPHTVEHADKLGAGQGHERFEFALRLMLDGLPTAG</sequence>
<dbReference type="InterPro" id="IPR003012">
    <property type="entry name" value="Tet_transcr_reg_TetR"/>
</dbReference>
<dbReference type="PROSITE" id="PS50977">
    <property type="entry name" value="HTH_TETR_2"/>
    <property type="match status" value="1"/>
</dbReference>
<dbReference type="Proteomes" id="UP000597656">
    <property type="component" value="Unassembled WGS sequence"/>
</dbReference>
<dbReference type="PANTHER" id="PTHR30055:SF151">
    <property type="entry name" value="TRANSCRIPTIONAL REGULATORY PROTEIN"/>
    <property type="match status" value="1"/>
</dbReference>
<keyword evidence="1" id="KW-0678">Repressor</keyword>
<evidence type="ECO:0000313" key="8">
    <source>
        <dbReference type="Proteomes" id="UP000597656"/>
    </source>
</evidence>
<protein>
    <submittedName>
        <fullName evidence="7">TetR family transcriptional regulator</fullName>
    </submittedName>
</protein>
<proteinExistence type="predicted"/>
<dbReference type="InterPro" id="IPR009057">
    <property type="entry name" value="Homeodomain-like_sf"/>
</dbReference>
<evidence type="ECO:0000259" key="6">
    <source>
        <dbReference type="PROSITE" id="PS50977"/>
    </source>
</evidence>
<comment type="caution">
    <text evidence="7">The sequence shown here is derived from an EMBL/GenBank/DDBJ whole genome shotgun (WGS) entry which is preliminary data.</text>
</comment>
<keyword evidence="4" id="KW-0804">Transcription</keyword>
<gene>
    <name evidence="7" type="ORF">GCM10011609_09860</name>
</gene>
<dbReference type="Pfam" id="PF02909">
    <property type="entry name" value="TetR_C_1"/>
    <property type="match status" value="1"/>
</dbReference>
<dbReference type="Gene3D" id="1.10.357.10">
    <property type="entry name" value="Tetracycline Repressor, domain 2"/>
    <property type="match status" value="1"/>
</dbReference>
<keyword evidence="8" id="KW-1185">Reference proteome</keyword>